<dbReference type="EC" id="3.1.1.-" evidence="6"/>
<feature type="domain" description="Carboxylesterase type B" evidence="7">
    <location>
        <begin position="19"/>
        <end position="512"/>
    </location>
</feature>
<reference evidence="8 9" key="2">
    <citation type="journal article" date="2010" name="Nucleic Acids Res.">
        <title>BeetleBase in 2010: revisions to provide comprehensive genomic information for Tribolium castaneum.</title>
        <authorList>
            <person name="Kim H.S."/>
            <person name="Murphy T."/>
            <person name="Xia J."/>
            <person name="Caragea D."/>
            <person name="Park Y."/>
            <person name="Beeman R.W."/>
            <person name="Lorenzen M.D."/>
            <person name="Butcher S."/>
            <person name="Manak J.R."/>
            <person name="Brown S.J."/>
        </authorList>
    </citation>
    <scope>GENOME REANNOTATION</scope>
    <source>
        <strain evidence="8 9">Georgia GA2</strain>
    </source>
</reference>
<dbReference type="ESTHER" id="trica-d6x197">
    <property type="family name" value="Carb_B_Arthropoda"/>
</dbReference>
<keyword evidence="6" id="KW-0732">Signal</keyword>
<name>D6X197_TRICA</name>
<dbReference type="InterPro" id="IPR019826">
    <property type="entry name" value="Carboxylesterase_B_AS"/>
</dbReference>
<dbReference type="InterPro" id="IPR029058">
    <property type="entry name" value="AB_hydrolase_fold"/>
</dbReference>
<feature type="signal peptide" evidence="6">
    <location>
        <begin position="1"/>
        <end position="24"/>
    </location>
</feature>
<dbReference type="InParanoid" id="D6X197"/>
<evidence type="ECO:0000313" key="8">
    <source>
        <dbReference type="EMBL" id="EFA10596.1"/>
    </source>
</evidence>
<dbReference type="PANTHER" id="PTHR43142:SF1">
    <property type="entry name" value="CARBOXYLIC ESTER HYDROLASE"/>
    <property type="match status" value="1"/>
</dbReference>
<evidence type="ECO:0000256" key="2">
    <source>
        <dbReference type="ARBA" id="ARBA00022487"/>
    </source>
</evidence>
<keyword evidence="5" id="KW-0325">Glycoprotein</keyword>
<dbReference type="InterPro" id="IPR019819">
    <property type="entry name" value="Carboxylesterase_B_CS"/>
</dbReference>
<dbReference type="HOGENOM" id="CLU_006586_13_2_1"/>
<dbReference type="SMR" id="D6X197"/>
<dbReference type="Gene3D" id="3.40.50.1820">
    <property type="entry name" value="alpha/beta hydrolase"/>
    <property type="match status" value="1"/>
</dbReference>
<feature type="chain" id="PRO_5005126746" description="Carboxylic ester hydrolase" evidence="6">
    <location>
        <begin position="25"/>
        <end position="527"/>
    </location>
</feature>
<dbReference type="PROSITE" id="PS00122">
    <property type="entry name" value="CARBOXYLESTERASE_B_1"/>
    <property type="match status" value="1"/>
</dbReference>
<keyword evidence="4" id="KW-1015">Disulfide bond</keyword>
<proteinExistence type="inferred from homology"/>
<dbReference type="STRING" id="7070.D6X197"/>
<dbReference type="eggNOG" id="KOG1516">
    <property type="taxonomic scope" value="Eukaryota"/>
</dbReference>
<dbReference type="PROSITE" id="PS00941">
    <property type="entry name" value="CARBOXYLESTERASE_B_2"/>
    <property type="match status" value="1"/>
</dbReference>
<organism evidence="8 9">
    <name type="scientific">Tribolium castaneum</name>
    <name type="common">Red flour beetle</name>
    <dbReference type="NCBI Taxonomy" id="7070"/>
    <lineage>
        <taxon>Eukaryota</taxon>
        <taxon>Metazoa</taxon>
        <taxon>Ecdysozoa</taxon>
        <taxon>Arthropoda</taxon>
        <taxon>Hexapoda</taxon>
        <taxon>Insecta</taxon>
        <taxon>Pterygota</taxon>
        <taxon>Neoptera</taxon>
        <taxon>Endopterygota</taxon>
        <taxon>Coleoptera</taxon>
        <taxon>Polyphaga</taxon>
        <taxon>Cucujiformia</taxon>
        <taxon>Tenebrionidae</taxon>
        <taxon>Tenebrionidae incertae sedis</taxon>
        <taxon>Tribolium</taxon>
    </lineage>
</organism>
<dbReference type="EMBL" id="KQ971372">
    <property type="protein sequence ID" value="EFA10596.1"/>
    <property type="molecule type" value="Genomic_DNA"/>
</dbReference>
<evidence type="ECO:0000256" key="4">
    <source>
        <dbReference type="ARBA" id="ARBA00023157"/>
    </source>
</evidence>
<protein>
    <recommendedName>
        <fullName evidence="6">Carboxylic ester hydrolase</fullName>
        <ecNumber evidence="6">3.1.1.-</ecNumber>
    </recommendedName>
</protein>
<dbReference type="Proteomes" id="UP000007266">
    <property type="component" value="Linkage group 9"/>
</dbReference>
<dbReference type="SUPFAM" id="SSF53474">
    <property type="entry name" value="alpha/beta-Hydrolases"/>
    <property type="match status" value="1"/>
</dbReference>
<dbReference type="AlphaFoldDB" id="D6X197"/>
<dbReference type="PANTHER" id="PTHR43142">
    <property type="entry name" value="CARBOXYLIC ESTER HYDROLASE"/>
    <property type="match status" value="1"/>
</dbReference>
<reference evidence="8 9" key="1">
    <citation type="journal article" date="2008" name="Nature">
        <title>The genome of the model beetle and pest Tribolium castaneum.</title>
        <authorList>
            <consortium name="Tribolium Genome Sequencing Consortium"/>
            <person name="Richards S."/>
            <person name="Gibbs R.A."/>
            <person name="Weinstock G.M."/>
            <person name="Brown S.J."/>
            <person name="Denell R."/>
            <person name="Beeman R.W."/>
            <person name="Gibbs R."/>
            <person name="Beeman R.W."/>
            <person name="Brown S.J."/>
            <person name="Bucher G."/>
            <person name="Friedrich M."/>
            <person name="Grimmelikhuijzen C.J."/>
            <person name="Klingler M."/>
            <person name="Lorenzen M."/>
            <person name="Richards S."/>
            <person name="Roth S."/>
            <person name="Schroder R."/>
            <person name="Tautz D."/>
            <person name="Zdobnov E.M."/>
            <person name="Muzny D."/>
            <person name="Gibbs R.A."/>
            <person name="Weinstock G.M."/>
            <person name="Attaway T."/>
            <person name="Bell S."/>
            <person name="Buhay C.J."/>
            <person name="Chandrabose M.N."/>
            <person name="Chavez D."/>
            <person name="Clerk-Blankenburg K.P."/>
            <person name="Cree A."/>
            <person name="Dao M."/>
            <person name="Davis C."/>
            <person name="Chacko J."/>
            <person name="Dinh H."/>
            <person name="Dugan-Rocha S."/>
            <person name="Fowler G."/>
            <person name="Garner T.T."/>
            <person name="Garnes J."/>
            <person name="Gnirke A."/>
            <person name="Hawes A."/>
            <person name="Hernandez J."/>
            <person name="Hines S."/>
            <person name="Holder M."/>
            <person name="Hume J."/>
            <person name="Jhangiani S.N."/>
            <person name="Joshi V."/>
            <person name="Khan Z.M."/>
            <person name="Jackson L."/>
            <person name="Kovar C."/>
            <person name="Kowis A."/>
            <person name="Lee S."/>
            <person name="Lewis L.R."/>
            <person name="Margolis J."/>
            <person name="Morgan M."/>
            <person name="Nazareth L.V."/>
            <person name="Nguyen N."/>
            <person name="Okwuonu G."/>
            <person name="Parker D."/>
            <person name="Richards S."/>
            <person name="Ruiz S.J."/>
            <person name="Santibanez J."/>
            <person name="Savard J."/>
            <person name="Scherer S.E."/>
            <person name="Schneider B."/>
            <person name="Sodergren E."/>
            <person name="Tautz D."/>
            <person name="Vattahil S."/>
            <person name="Villasana D."/>
            <person name="White C.S."/>
            <person name="Wright R."/>
            <person name="Park Y."/>
            <person name="Beeman R.W."/>
            <person name="Lord J."/>
            <person name="Oppert B."/>
            <person name="Lorenzen M."/>
            <person name="Brown S."/>
            <person name="Wang L."/>
            <person name="Savard J."/>
            <person name="Tautz D."/>
            <person name="Richards S."/>
            <person name="Weinstock G."/>
            <person name="Gibbs R.A."/>
            <person name="Liu Y."/>
            <person name="Worley K."/>
            <person name="Weinstock G."/>
            <person name="Elsik C.G."/>
            <person name="Reese J.T."/>
            <person name="Elhaik E."/>
            <person name="Landan G."/>
            <person name="Graur D."/>
            <person name="Arensburger P."/>
            <person name="Atkinson P."/>
            <person name="Beeman R.W."/>
            <person name="Beidler J."/>
            <person name="Brown S.J."/>
            <person name="Demuth J.P."/>
            <person name="Drury D.W."/>
            <person name="Du Y.Z."/>
            <person name="Fujiwara H."/>
            <person name="Lorenzen M."/>
            <person name="Maselli V."/>
            <person name="Osanai M."/>
            <person name="Park Y."/>
            <person name="Robertson H.M."/>
            <person name="Tu Z."/>
            <person name="Wang J.J."/>
            <person name="Wang S."/>
            <person name="Richards S."/>
            <person name="Song H."/>
            <person name="Zhang L."/>
            <person name="Sodergren E."/>
            <person name="Werner D."/>
            <person name="Stanke M."/>
            <person name="Morgenstern B."/>
            <person name="Solovyev V."/>
            <person name="Kosarev P."/>
            <person name="Brown G."/>
            <person name="Chen H.C."/>
            <person name="Ermolaeva O."/>
            <person name="Hlavina W."/>
            <person name="Kapustin Y."/>
            <person name="Kiryutin B."/>
            <person name="Kitts P."/>
            <person name="Maglott D."/>
            <person name="Pruitt K."/>
            <person name="Sapojnikov V."/>
            <person name="Souvorov A."/>
            <person name="Mackey A.J."/>
            <person name="Waterhouse R.M."/>
            <person name="Wyder S."/>
            <person name="Zdobnov E.M."/>
            <person name="Zdobnov E.M."/>
            <person name="Wyder S."/>
            <person name="Kriventseva E.V."/>
            <person name="Kadowaki T."/>
            <person name="Bork P."/>
            <person name="Aranda M."/>
            <person name="Bao R."/>
            <person name="Beermann A."/>
            <person name="Berns N."/>
            <person name="Bolognesi R."/>
            <person name="Bonneton F."/>
            <person name="Bopp D."/>
            <person name="Brown S.J."/>
            <person name="Bucher G."/>
            <person name="Butts T."/>
            <person name="Chaumot A."/>
            <person name="Denell R.E."/>
            <person name="Ferrier D.E."/>
            <person name="Friedrich M."/>
            <person name="Gordon C.M."/>
            <person name="Jindra M."/>
            <person name="Klingler M."/>
            <person name="Lan Q."/>
            <person name="Lattorff H.M."/>
            <person name="Laudet V."/>
            <person name="von Levetsow C."/>
            <person name="Liu Z."/>
            <person name="Lutz R."/>
            <person name="Lynch J.A."/>
            <person name="da Fonseca R.N."/>
            <person name="Posnien N."/>
            <person name="Reuter R."/>
            <person name="Roth S."/>
            <person name="Savard J."/>
            <person name="Schinko J.B."/>
            <person name="Schmitt C."/>
            <person name="Schoppmeier M."/>
            <person name="Schroder R."/>
            <person name="Shippy T.D."/>
            <person name="Simonnet F."/>
            <person name="Marques-Souza H."/>
            <person name="Tautz D."/>
            <person name="Tomoyasu Y."/>
            <person name="Trauner J."/>
            <person name="Van der Zee M."/>
            <person name="Vervoort M."/>
            <person name="Wittkopp N."/>
            <person name="Wimmer E.A."/>
            <person name="Yang X."/>
            <person name="Jones A.K."/>
            <person name="Sattelle D.B."/>
            <person name="Ebert P.R."/>
            <person name="Nelson D."/>
            <person name="Scott J.G."/>
            <person name="Beeman R.W."/>
            <person name="Muthukrishnan S."/>
            <person name="Kramer K.J."/>
            <person name="Arakane Y."/>
            <person name="Beeman R.W."/>
            <person name="Zhu Q."/>
            <person name="Hogenkamp D."/>
            <person name="Dixit R."/>
            <person name="Oppert B."/>
            <person name="Jiang H."/>
            <person name="Zou Z."/>
            <person name="Marshall J."/>
            <person name="Elpidina E."/>
            <person name="Vinokurov K."/>
            <person name="Oppert C."/>
            <person name="Zou Z."/>
            <person name="Evans J."/>
            <person name="Lu Z."/>
            <person name="Zhao P."/>
            <person name="Sumathipala N."/>
            <person name="Altincicek B."/>
            <person name="Vilcinskas A."/>
            <person name="Williams M."/>
            <person name="Hultmark D."/>
            <person name="Hetru C."/>
            <person name="Jiang H."/>
            <person name="Grimmelikhuijzen C.J."/>
            <person name="Hauser F."/>
            <person name="Cazzamali G."/>
            <person name="Williamson M."/>
            <person name="Park Y."/>
            <person name="Li B."/>
            <person name="Tanaka Y."/>
            <person name="Predel R."/>
            <person name="Neupert S."/>
            <person name="Schachtner J."/>
            <person name="Verleyen P."/>
            <person name="Raible F."/>
            <person name="Bork P."/>
            <person name="Friedrich M."/>
            <person name="Walden K.K."/>
            <person name="Robertson H.M."/>
            <person name="Angeli S."/>
            <person name="Foret S."/>
            <person name="Bucher G."/>
            <person name="Schuetz S."/>
            <person name="Maleszka R."/>
            <person name="Wimmer E.A."/>
            <person name="Beeman R.W."/>
            <person name="Lorenzen M."/>
            <person name="Tomoyasu Y."/>
            <person name="Miller S.C."/>
            <person name="Grossmann D."/>
            <person name="Bucher G."/>
        </authorList>
    </citation>
    <scope>NUCLEOTIDE SEQUENCE [LARGE SCALE GENOMIC DNA]</scope>
    <source>
        <strain evidence="8 9">Georgia GA2</strain>
    </source>
</reference>
<keyword evidence="3 6" id="KW-0378">Hydrolase</keyword>
<evidence type="ECO:0000313" key="9">
    <source>
        <dbReference type="Proteomes" id="UP000007266"/>
    </source>
</evidence>
<evidence type="ECO:0000259" key="7">
    <source>
        <dbReference type="Pfam" id="PF00135"/>
    </source>
</evidence>
<dbReference type="OMA" id="IRCENTK"/>
<keyword evidence="9" id="KW-1185">Reference proteome</keyword>
<comment type="similarity">
    <text evidence="1 6">Belongs to the type-B carboxylesterase/lipase family.</text>
</comment>
<dbReference type="OrthoDB" id="19653at2759"/>
<evidence type="ECO:0000256" key="5">
    <source>
        <dbReference type="ARBA" id="ARBA00023180"/>
    </source>
</evidence>
<gene>
    <name evidence="8" type="primary">AUGUSTUS-3.0.2_12856</name>
    <name evidence="8" type="ORF">TcasGA2_TC012856</name>
</gene>
<dbReference type="InterPro" id="IPR002018">
    <property type="entry name" value="CarbesteraseB"/>
</dbReference>
<sequence>MKRLILSYFVFAPIFANMSPTVLTNSGRVQGRISTFYAFKGIPYAKPPLGKLRFQPPQPPEPWKGTKICDKYGPKCLQIDKNDGSMTGNEDCLTLNVFTRDLTNPSPVMVYFHGGAHLRGSGADLGPEYLMEKSVVLVTVNFRLNVFGFLTTCDENAFGNAGIKDQVRALEWVQENIAGFGGDPGNVTIFGESSGADSVSLLLLSPRTKGLFHRVILQSGSSLNPRYLQRNPLPFVVNLAKYFGIRCENTKSIVEGLQEIDGSELLKAANEAKATGYQLDLRAAAFYPVIEAENKDAIITQSPYELFQSGNFNKVPFIIGYNSNEGTLGLNLVNNMNITDFDSNYELFYPQSLNNANKSEEIGKIVREYFLGNDSAQNTDKFAKFLAQELLVRGIRKNVDFLIKHSEGYFYKFTYKGTHTSQYPGVGHAEELQYIFTKNGTTRNLTQSDVLMRKRMVEMWTNFANFGAPVPGQRLLGETISWEKCEEKITYLEIGENLELKENPDREEYEFWEKLFKDYGKPPFQTY</sequence>
<dbReference type="KEGG" id="tca:661074"/>
<dbReference type="PhylomeDB" id="D6X197"/>
<dbReference type="GO" id="GO:0052689">
    <property type="term" value="F:carboxylic ester hydrolase activity"/>
    <property type="evidence" value="ECO:0007669"/>
    <property type="project" value="UniProtKB-KW"/>
</dbReference>
<evidence type="ECO:0000256" key="3">
    <source>
        <dbReference type="ARBA" id="ARBA00022801"/>
    </source>
</evidence>
<keyword evidence="2" id="KW-0719">Serine esterase</keyword>
<evidence type="ECO:0000256" key="1">
    <source>
        <dbReference type="ARBA" id="ARBA00005964"/>
    </source>
</evidence>
<dbReference type="Pfam" id="PF00135">
    <property type="entry name" value="COesterase"/>
    <property type="match status" value="1"/>
</dbReference>
<evidence type="ECO:0000256" key="6">
    <source>
        <dbReference type="RuleBase" id="RU361235"/>
    </source>
</evidence>
<accession>D6X197</accession>